<accession>A0A6I3XRG2</accession>
<evidence type="ECO:0000313" key="3">
    <source>
        <dbReference type="Proteomes" id="UP000431684"/>
    </source>
</evidence>
<feature type="signal peptide" evidence="1">
    <location>
        <begin position="1"/>
        <end position="20"/>
    </location>
</feature>
<gene>
    <name evidence="2" type="ORF">GJV26_26135</name>
</gene>
<dbReference type="AlphaFoldDB" id="A0A6I3XRG2"/>
<comment type="caution">
    <text evidence="2">The sequence shown here is derived from an EMBL/GenBank/DDBJ whole genome shotgun (WGS) entry which is preliminary data.</text>
</comment>
<keyword evidence="1" id="KW-0732">Signal</keyword>
<name>A0A6I3XRG2_9BURK</name>
<proteinExistence type="predicted"/>
<protein>
    <submittedName>
        <fullName evidence="2">Uncharacterized protein</fullName>
    </submittedName>
</protein>
<keyword evidence="3" id="KW-1185">Reference proteome</keyword>
<organism evidence="2 3">
    <name type="scientific">Pseudoduganella dura</name>
    <dbReference type="NCBI Taxonomy" id="321982"/>
    <lineage>
        <taxon>Bacteria</taxon>
        <taxon>Pseudomonadati</taxon>
        <taxon>Pseudomonadota</taxon>
        <taxon>Betaproteobacteria</taxon>
        <taxon>Burkholderiales</taxon>
        <taxon>Oxalobacteraceae</taxon>
        <taxon>Telluria group</taxon>
        <taxon>Pseudoduganella</taxon>
    </lineage>
</organism>
<evidence type="ECO:0000256" key="1">
    <source>
        <dbReference type="SAM" id="SignalP"/>
    </source>
</evidence>
<feature type="chain" id="PRO_5026248281" evidence="1">
    <location>
        <begin position="21"/>
        <end position="284"/>
    </location>
</feature>
<dbReference type="Proteomes" id="UP000431684">
    <property type="component" value="Unassembled WGS sequence"/>
</dbReference>
<dbReference type="OrthoDB" id="8774333at2"/>
<evidence type="ECO:0000313" key="2">
    <source>
        <dbReference type="EMBL" id="MUI15912.1"/>
    </source>
</evidence>
<dbReference type="EMBL" id="WNWM01000002">
    <property type="protein sequence ID" value="MUI15912.1"/>
    <property type="molecule type" value="Genomic_DNA"/>
</dbReference>
<sequence>MKIFLRPLMALLLAGTCAAAASAPMHLTNSIPRCHMPPGKVLPDKYYKLEKGKNAFGWVAGATRADPVVGGAGYERVDGSDMHDWLTFYRIDLNGDRICDWYLEASAPFSTGGDRGVINTLYIGTSSGWTRIGAEVPRDKPDSPGFEVSGEQAEDFVFGEDPSVIMDSSTRISYIIAALNNRNADRYSRPGYRIFAWDADKKSLRLLDKWEPGSRAAEVYAFFKVHGAATPSRRSTGKAVIHDYEPEVETFELELICEPDGTSGSSDELEGRISKYLLARCKKH</sequence>
<reference evidence="2 3" key="1">
    <citation type="submission" date="2019-11" db="EMBL/GenBank/DDBJ databases">
        <title>Draft Genome Sequences of Six Type Strains of the Genus Massilia.</title>
        <authorList>
            <person name="Miess H."/>
            <person name="Frediansyah A."/>
            <person name="Goeker M."/>
            <person name="Gross H."/>
        </authorList>
    </citation>
    <scope>NUCLEOTIDE SEQUENCE [LARGE SCALE GENOMIC DNA]</scope>
    <source>
        <strain evidence="2 3">DSM 17513</strain>
    </source>
</reference>